<gene>
    <name evidence="1" type="ORF">DFH05DRAFT_1365853</name>
</gene>
<keyword evidence="2" id="KW-1185">Reference proteome</keyword>
<name>A0A9W8P5X0_9AGAR</name>
<dbReference type="AlphaFoldDB" id="A0A9W8P5X0"/>
<comment type="caution">
    <text evidence="1">The sequence shown here is derived from an EMBL/GenBank/DDBJ whole genome shotgun (WGS) entry which is preliminary data.</text>
</comment>
<protein>
    <submittedName>
        <fullName evidence="1">Uncharacterized protein</fullName>
    </submittedName>
</protein>
<reference evidence="1 2" key="1">
    <citation type="journal article" date="2023" name="Proc. Natl. Acad. Sci. U.S.A.">
        <title>A global phylogenomic analysis of the shiitake genus Lentinula.</title>
        <authorList>
            <person name="Sierra-Patev S."/>
            <person name="Min B."/>
            <person name="Naranjo-Ortiz M."/>
            <person name="Looney B."/>
            <person name="Konkel Z."/>
            <person name="Slot J.C."/>
            <person name="Sakamoto Y."/>
            <person name="Steenwyk J.L."/>
            <person name="Rokas A."/>
            <person name="Carro J."/>
            <person name="Camarero S."/>
            <person name="Ferreira P."/>
            <person name="Molpeceres G."/>
            <person name="Ruiz-Duenas F.J."/>
            <person name="Serrano A."/>
            <person name="Henrissat B."/>
            <person name="Drula E."/>
            <person name="Hughes K.W."/>
            <person name="Mata J.L."/>
            <person name="Ishikawa N.K."/>
            <person name="Vargas-Isla R."/>
            <person name="Ushijima S."/>
            <person name="Smith C.A."/>
            <person name="Donoghue J."/>
            <person name="Ahrendt S."/>
            <person name="Andreopoulos W."/>
            <person name="He G."/>
            <person name="LaButti K."/>
            <person name="Lipzen A."/>
            <person name="Ng V."/>
            <person name="Riley R."/>
            <person name="Sandor L."/>
            <person name="Barry K."/>
            <person name="Martinez A.T."/>
            <person name="Xiao Y."/>
            <person name="Gibbons J.G."/>
            <person name="Terashima K."/>
            <person name="Grigoriev I.V."/>
            <person name="Hibbett D."/>
        </authorList>
    </citation>
    <scope>NUCLEOTIDE SEQUENCE [LARGE SCALE GENOMIC DNA]</scope>
    <source>
        <strain evidence="1 2">TFB7810</strain>
    </source>
</reference>
<proteinExistence type="predicted"/>
<organism evidence="1 2">
    <name type="scientific">Lentinula detonsa</name>
    <dbReference type="NCBI Taxonomy" id="2804962"/>
    <lineage>
        <taxon>Eukaryota</taxon>
        <taxon>Fungi</taxon>
        <taxon>Dikarya</taxon>
        <taxon>Basidiomycota</taxon>
        <taxon>Agaricomycotina</taxon>
        <taxon>Agaricomycetes</taxon>
        <taxon>Agaricomycetidae</taxon>
        <taxon>Agaricales</taxon>
        <taxon>Marasmiineae</taxon>
        <taxon>Omphalotaceae</taxon>
        <taxon>Lentinula</taxon>
    </lineage>
</organism>
<accession>A0A9W8P5X0</accession>
<feature type="non-terminal residue" evidence="1">
    <location>
        <position position="155"/>
    </location>
</feature>
<evidence type="ECO:0000313" key="1">
    <source>
        <dbReference type="EMBL" id="KAJ3747438.1"/>
    </source>
</evidence>
<evidence type="ECO:0000313" key="2">
    <source>
        <dbReference type="Proteomes" id="UP001142393"/>
    </source>
</evidence>
<dbReference type="Proteomes" id="UP001142393">
    <property type="component" value="Unassembled WGS sequence"/>
</dbReference>
<sequence length="155" mass="18383">MALPEHLPTLCANNTGNYTRVDNVFCSEDLAEHILACNTIPTQCPVCTDHIPIRTIIDVRIPYVDQRTRWNWAQTDWNRFRERTKEEIEKRPPARELKDIDEFNDALKTLDDMFTNLIEELVPKAKPSPYQRRWWNIHLTEMKKRANNLANKSHR</sequence>
<dbReference type="EMBL" id="JANVFU010000003">
    <property type="protein sequence ID" value="KAJ3747438.1"/>
    <property type="molecule type" value="Genomic_DNA"/>
</dbReference>